<gene>
    <name evidence="1" type="ORF">HAND1043_LOCUS15553</name>
</gene>
<name>A0A7S0U4M0_HEMAN</name>
<accession>A0A7S0U4M0</accession>
<dbReference type="EMBL" id="HBFK01025406">
    <property type="protein sequence ID" value="CAD8749056.1"/>
    <property type="molecule type" value="Transcribed_RNA"/>
</dbReference>
<sequence>MRSASCSLSSCVAAQYLVRLVPGTQKEVHLRLTVIQNPVVHLRPMLGVWSHESERVSMHTMLPVIQRLKRAPRKALEQAHLPHLVIISRNKSYQKREAEVHTCNKLPPCRVGLGLRRLPSVSSLARTSRQALEQLAL</sequence>
<proteinExistence type="predicted"/>
<dbReference type="AlphaFoldDB" id="A0A7S0U4M0"/>
<reference evidence="1" key="1">
    <citation type="submission" date="2021-01" db="EMBL/GenBank/DDBJ databases">
        <authorList>
            <person name="Corre E."/>
            <person name="Pelletier E."/>
            <person name="Niang G."/>
            <person name="Scheremetjew M."/>
            <person name="Finn R."/>
            <person name="Kale V."/>
            <person name="Holt S."/>
            <person name="Cochrane G."/>
            <person name="Meng A."/>
            <person name="Brown T."/>
            <person name="Cohen L."/>
        </authorList>
    </citation>
    <scope>NUCLEOTIDE SEQUENCE</scope>
    <source>
        <strain evidence="1">CCMP441</strain>
    </source>
</reference>
<protein>
    <submittedName>
        <fullName evidence="1">Uncharacterized protein</fullName>
    </submittedName>
</protein>
<organism evidence="1">
    <name type="scientific">Hemiselmis andersenii</name>
    <name type="common">Cryptophyte alga</name>
    <dbReference type="NCBI Taxonomy" id="464988"/>
    <lineage>
        <taxon>Eukaryota</taxon>
        <taxon>Cryptophyceae</taxon>
        <taxon>Cryptomonadales</taxon>
        <taxon>Hemiselmidaceae</taxon>
        <taxon>Hemiselmis</taxon>
    </lineage>
</organism>
<evidence type="ECO:0000313" key="1">
    <source>
        <dbReference type="EMBL" id="CAD8749056.1"/>
    </source>
</evidence>